<sequence length="182" mass="20778">MGCVKSKEVNESRVTELGRTSPNELLSHSFGKLDKSVQRQLEAVGWPKWLVAAAGEAIRGWIPLCEDKFQMMEQIGEGTYSQVFKGRDLQTWKLVALKKVRFNSLDPESVRFAAREIMILRKLHHPNIMKLQGLITPRLSSTSLYLVFEYMEHDFAGLLGNPEVNFTQPQIKCFYEAIVICC</sequence>
<dbReference type="InterPro" id="IPR000719">
    <property type="entry name" value="Prot_kinase_dom"/>
</dbReference>
<dbReference type="EMBL" id="CATIWC010001875">
    <property type="protein sequence ID" value="CAI8584523.1"/>
    <property type="molecule type" value="Genomic_DNA"/>
</dbReference>
<dbReference type="Gene3D" id="3.30.200.20">
    <property type="entry name" value="Phosphorylase Kinase, domain 1"/>
    <property type="match status" value="1"/>
</dbReference>
<evidence type="ECO:0000256" key="2">
    <source>
        <dbReference type="ARBA" id="ARBA00022840"/>
    </source>
</evidence>
<dbReference type="PROSITE" id="PS50011">
    <property type="entry name" value="PROTEIN_KINASE_DOM"/>
    <property type="match status" value="1"/>
</dbReference>
<dbReference type="GO" id="GO:0008353">
    <property type="term" value="F:RNA polymerase II CTD heptapeptide repeat kinase activity"/>
    <property type="evidence" value="ECO:0007669"/>
    <property type="project" value="TreeGrafter"/>
</dbReference>
<dbReference type="GO" id="GO:0005524">
    <property type="term" value="F:ATP binding"/>
    <property type="evidence" value="ECO:0007669"/>
    <property type="project" value="UniProtKB-UniRule"/>
</dbReference>
<dbReference type="GO" id="GO:0005634">
    <property type="term" value="C:nucleus"/>
    <property type="evidence" value="ECO:0007669"/>
    <property type="project" value="TreeGrafter"/>
</dbReference>
<dbReference type="FunFam" id="3.30.200.20:FF:000021">
    <property type="entry name" value="probable serine/threonine-protein kinase At1g54610"/>
    <property type="match status" value="1"/>
</dbReference>
<evidence type="ECO:0000256" key="1">
    <source>
        <dbReference type="ARBA" id="ARBA00022741"/>
    </source>
</evidence>
<dbReference type="InterPro" id="IPR017441">
    <property type="entry name" value="Protein_kinase_ATP_BS"/>
</dbReference>
<dbReference type="GO" id="GO:0000307">
    <property type="term" value="C:cyclin-dependent protein kinase holoenzyme complex"/>
    <property type="evidence" value="ECO:0007669"/>
    <property type="project" value="TreeGrafter"/>
</dbReference>
<accession>A0AAV0YJ15</accession>
<keyword evidence="2 3" id="KW-0067">ATP-binding</keyword>
<keyword evidence="1 3" id="KW-0547">Nucleotide-binding</keyword>
<gene>
    <name evidence="5" type="ORF">VFH_U078800</name>
</gene>
<evidence type="ECO:0000259" key="4">
    <source>
        <dbReference type="PROSITE" id="PS50011"/>
    </source>
</evidence>
<name>A0AAV0YJ15_VICFA</name>
<dbReference type="PROSITE" id="PS00107">
    <property type="entry name" value="PROTEIN_KINASE_ATP"/>
    <property type="match status" value="1"/>
</dbReference>
<comment type="caution">
    <text evidence="5">The sequence shown here is derived from an EMBL/GenBank/DDBJ whole genome shotgun (WGS) entry which is preliminary data.</text>
</comment>
<feature type="domain" description="Protein kinase" evidence="4">
    <location>
        <begin position="69"/>
        <end position="182"/>
    </location>
</feature>
<dbReference type="SMART" id="SM00220">
    <property type="entry name" value="S_TKc"/>
    <property type="match status" value="1"/>
</dbReference>
<organism evidence="5 6">
    <name type="scientific">Vicia faba</name>
    <name type="common">Broad bean</name>
    <name type="synonym">Faba vulgaris</name>
    <dbReference type="NCBI Taxonomy" id="3906"/>
    <lineage>
        <taxon>Eukaryota</taxon>
        <taxon>Viridiplantae</taxon>
        <taxon>Streptophyta</taxon>
        <taxon>Embryophyta</taxon>
        <taxon>Tracheophyta</taxon>
        <taxon>Spermatophyta</taxon>
        <taxon>Magnoliopsida</taxon>
        <taxon>eudicotyledons</taxon>
        <taxon>Gunneridae</taxon>
        <taxon>Pentapetalae</taxon>
        <taxon>rosids</taxon>
        <taxon>fabids</taxon>
        <taxon>Fabales</taxon>
        <taxon>Fabaceae</taxon>
        <taxon>Papilionoideae</taxon>
        <taxon>50 kb inversion clade</taxon>
        <taxon>NPAAA clade</taxon>
        <taxon>Hologalegina</taxon>
        <taxon>IRL clade</taxon>
        <taxon>Fabeae</taxon>
        <taxon>Vicia</taxon>
    </lineage>
</organism>
<feature type="binding site" evidence="3">
    <location>
        <position position="98"/>
    </location>
    <ligand>
        <name>ATP</name>
        <dbReference type="ChEBI" id="CHEBI:30616"/>
    </ligand>
</feature>
<dbReference type="GO" id="GO:0032968">
    <property type="term" value="P:positive regulation of transcription elongation by RNA polymerase II"/>
    <property type="evidence" value="ECO:0007669"/>
    <property type="project" value="TreeGrafter"/>
</dbReference>
<evidence type="ECO:0000256" key="3">
    <source>
        <dbReference type="PROSITE-ProRule" id="PRU10141"/>
    </source>
</evidence>
<evidence type="ECO:0000313" key="6">
    <source>
        <dbReference type="Proteomes" id="UP001157006"/>
    </source>
</evidence>
<proteinExistence type="predicted"/>
<keyword evidence="6" id="KW-1185">Reference proteome</keyword>
<dbReference type="PANTHER" id="PTHR24056:SF397">
    <property type="entry name" value="OS11G0242500 PROTEIN"/>
    <property type="match status" value="1"/>
</dbReference>
<dbReference type="InterPro" id="IPR050108">
    <property type="entry name" value="CDK"/>
</dbReference>
<evidence type="ECO:0000313" key="5">
    <source>
        <dbReference type="EMBL" id="CAI8584523.1"/>
    </source>
</evidence>
<dbReference type="PANTHER" id="PTHR24056">
    <property type="entry name" value="CELL DIVISION PROTEIN KINASE"/>
    <property type="match status" value="1"/>
</dbReference>
<dbReference type="AlphaFoldDB" id="A0AAV0YJ15"/>
<dbReference type="Proteomes" id="UP001157006">
    <property type="component" value="Unassembled WGS sequence"/>
</dbReference>
<dbReference type="Pfam" id="PF00069">
    <property type="entry name" value="Pkinase"/>
    <property type="match status" value="1"/>
</dbReference>
<dbReference type="InterPro" id="IPR011009">
    <property type="entry name" value="Kinase-like_dom_sf"/>
</dbReference>
<reference evidence="5 6" key="1">
    <citation type="submission" date="2023-01" db="EMBL/GenBank/DDBJ databases">
        <authorList>
            <person name="Kreplak J."/>
        </authorList>
    </citation>
    <scope>NUCLEOTIDE SEQUENCE [LARGE SCALE GENOMIC DNA]</scope>
</reference>
<dbReference type="SUPFAM" id="SSF56112">
    <property type="entry name" value="Protein kinase-like (PK-like)"/>
    <property type="match status" value="1"/>
</dbReference>
<protein>
    <recommendedName>
        <fullName evidence="4">Protein kinase domain-containing protein</fullName>
    </recommendedName>
</protein>